<proteinExistence type="predicted"/>
<dbReference type="Proteomes" id="UP000287352">
    <property type="component" value="Unassembled WGS sequence"/>
</dbReference>
<protein>
    <recommendedName>
        <fullName evidence="1">N-acetyltransferase domain-containing protein</fullName>
    </recommendedName>
</protein>
<dbReference type="OrthoDB" id="155801at2"/>
<dbReference type="RefSeq" id="WP_126580293.1">
    <property type="nucleotide sequence ID" value="NZ_BIFR01000001.1"/>
</dbReference>
<comment type="caution">
    <text evidence="2">The sequence shown here is derived from an EMBL/GenBank/DDBJ whole genome shotgun (WGS) entry which is preliminary data.</text>
</comment>
<evidence type="ECO:0000259" key="1">
    <source>
        <dbReference type="PROSITE" id="PS51186"/>
    </source>
</evidence>
<dbReference type="PROSITE" id="PS51186">
    <property type="entry name" value="GNAT"/>
    <property type="match status" value="1"/>
</dbReference>
<keyword evidence="3" id="KW-1185">Reference proteome</keyword>
<dbReference type="SUPFAM" id="SSF55729">
    <property type="entry name" value="Acyl-CoA N-acyltransferases (Nat)"/>
    <property type="match status" value="1"/>
</dbReference>
<gene>
    <name evidence="2" type="ORF">KTT_25550</name>
</gene>
<evidence type="ECO:0000313" key="3">
    <source>
        <dbReference type="Proteomes" id="UP000287352"/>
    </source>
</evidence>
<dbReference type="Gene3D" id="3.40.630.30">
    <property type="match status" value="1"/>
</dbReference>
<dbReference type="InterPro" id="IPR000182">
    <property type="entry name" value="GNAT_dom"/>
</dbReference>
<dbReference type="EMBL" id="BIFR01000001">
    <property type="protein sequence ID" value="GCE12696.1"/>
    <property type="molecule type" value="Genomic_DNA"/>
</dbReference>
<feature type="domain" description="N-acetyltransferase" evidence="1">
    <location>
        <begin position="1"/>
        <end position="177"/>
    </location>
</feature>
<evidence type="ECO:0000313" key="2">
    <source>
        <dbReference type="EMBL" id="GCE12696.1"/>
    </source>
</evidence>
<sequence>MRIRTFRASDLPALWPIYQAATQEDGQQLHFHAEAFEAWLHQLDAENNAFVITDDDDELNTWGQGETLEGIEGEIIGYTLVETLQTSDGYHLRCHGAVSPIHRGRHAGRALLICATNRANLLASEFEWEASLQGVPVYFEALLPVKDPRSPQLAAKCELQPIRDKHEAGWQLYRRTL</sequence>
<dbReference type="AlphaFoldDB" id="A0A402A0W1"/>
<reference evidence="3" key="1">
    <citation type="submission" date="2018-12" db="EMBL/GenBank/DDBJ databases">
        <title>Tengunoibacter tsumagoiensis gen. nov., sp. nov., Dictyobacter kobayashii sp. nov., D. alpinus sp. nov., and D. joshuensis sp. nov. and description of Dictyobacteraceae fam. nov. within the order Ktedonobacterales isolated from Tengu-no-mugimeshi.</title>
        <authorList>
            <person name="Wang C.M."/>
            <person name="Zheng Y."/>
            <person name="Sakai Y."/>
            <person name="Toyoda A."/>
            <person name="Minakuchi Y."/>
            <person name="Abe K."/>
            <person name="Yokota A."/>
            <person name="Yabe S."/>
        </authorList>
    </citation>
    <scope>NUCLEOTIDE SEQUENCE [LARGE SCALE GENOMIC DNA]</scope>
    <source>
        <strain evidence="3">Uno3</strain>
    </source>
</reference>
<accession>A0A402A0W1</accession>
<dbReference type="InterPro" id="IPR016181">
    <property type="entry name" value="Acyl_CoA_acyltransferase"/>
</dbReference>
<organism evidence="2 3">
    <name type="scientific">Tengunoibacter tsumagoiensis</name>
    <dbReference type="NCBI Taxonomy" id="2014871"/>
    <lineage>
        <taxon>Bacteria</taxon>
        <taxon>Bacillati</taxon>
        <taxon>Chloroflexota</taxon>
        <taxon>Ktedonobacteria</taxon>
        <taxon>Ktedonobacterales</taxon>
        <taxon>Dictyobacteraceae</taxon>
        <taxon>Tengunoibacter</taxon>
    </lineage>
</organism>
<name>A0A402A0W1_9CHLR</name>
<dbReference type="GO" id="GO:0016747">
    <property type="term" value="F:acyltransferase activity, transferring groups other than amino-acyl groups"/>
    <property type="evidence" value="ECO:0007669"/>
    <property type="project" value="InterPro"/>
</dbReference>